<sequence>GQVNINGTELKGSLLTFSAGSCALVGYRRTVLKEVCKNNATCVKNGTKPEDIYCCCQPGFKGERCETEINECESDPCQNNGTCEEFVDAFECKCQPGFSGMNCEIPPPCLSEPCQNNGTCRENSSSFSCVCLDGFTGTFCEIKSIDVCDDNICENNSTCKTSNVIDEYLCECMDGFNGTYCEYKIPKDPCEPDPCLETALCLSNGTNFKCKCLENYFGANCSVMCEPHDDCEGHYTCA</sequence>
<keyword evidence="7" id="KW-0325">Glycoprotein</keyword>
<proteinExistence type="predicted"/>
<reference evidence="10" key="1">
    <citation type="submission" date="2022-03" db="EMBL/GenBank/DDBJ databases">
        <authorList>
            <person name="Martin C."/>
        </authorList>
    </citation>
    <scope>NUCLEOTIDE SEQUENCE</scope>
</reference>
<dbReference type="SUPFAM" id="SSF57196">
    <property type="entry name" value="EGF/Laminin"/>
    <property type="match status" value="5"/>
</dbReference>
<evidence type="ECO:0000256" key="1">
    <source>
        <dbReference type="ARBA" id="ARBA00022473"/>
    </source>
</evidence>
<dbReference type="SMART" id="SM00181">
    <property type="entry name" value="EGF"/>
    <property type="match status" value="5"/>
</dbReference>
<feature type="domain" description="EGF-like" evidence="9">
    <location>
        <begin position="105"/>
        <end position="141"/>
    </location>
</feature>
<dbReference type="AlphaFoldDB" id="A0A8S4MZQ5"/>
<dbReference type="PANTHER" id="PTHR24049:SF22">
    <property type="entry name" value="DROSOPHILA CRUMBS HOMOLOG"/>
    <property type="match status" value="1"/>
</dbReference>
<feature type="disulfide bond" evidence="8">
    <location>
        <begin position="212"/>
        <end position="221"/>
    </location>
</feature>
<gene>
    <name evidence="10" type="ORF">OFUS_LOCUS1838</name>
</gene>
<feature type="disulfide bond" evidence="8">
    <location>
        <begin position="94"/>
        <end position="103"/>
    </location>
</feature>
<dbReference type="PROSITE" id="PS00022">
    <property type="entry name" value="EGF_1"/>
    <property type="match status" value="5"/>
</dbReference>
<dbReference type="Pfam" id="PF12661">
    <property type="entry name" value="hEGF"/>
    <property type="match status" value="1"/>
</dbReference>
<evidence type="ECO:0000256" key="6">
    <source>
        <dbReference type="ARBA" id="ARBA00023157"/>
    </source>
</evidence>
<keyword evidence="3" id="KW-0732">Signal</keyword>
<dbReference type="EMBL" id="CAIIXF020000001">
    <property type="protein sequence ID" value="CAH1774358.1"/>
    <property type="molecule type" value="Genomic_DNA"/>
</dbReference>
<dbReference type="PROSITE" id="PS01186">
    <property type="entry name" value="EGF_2"/>
    <property type="match status" value="4"/>
</dbReference>
<feature type="disulfide bond" evidence="8">
    <location>
        <begin position="172"/>
        <end position="181"/>
    </location>
</feature>
<comment type="caution">
    <text evidence="8">Lacks conserved residue(s) required for the propagation of feature annotation.</text>
</comment>
<dbReference type="InterPro" id="IPR051022">
    <property type="entry name" value="Notch_Cell-Fate_Det"/>
</dbReference>
<dbReference type="GO" id="GO:0007157">
    <property type="term" value="P:heterophilic cell-cell adhesion via plasma membrane cell adhesion molecules"/>
    <property type="evidence" value="ECO:0007669"/>
    <property type="project" value="TreeGrafter"/>
</dbReference>
<dbReference type="GO" id="GO:0030154">
    <property type="term" value="P:cell differentiation"/>
    <property type="evidence" value="ECO:0007669"/>
    <property type="project" value="UniProtKB-KW"/>
</dbReference>
<dbReference type="InterPro" id="IPR001774">
    <property type="entry name" value="DSL"/>
</dbReference>
<evidence type="ECO:0000256" key="2">
    <source>
        <dbReference type="ARBA" id="ARBA00022536"/>
    </source>
</evidence>
<feature type="domain" description="EGF-like" evidence="9">
    <location>
        <begin position="68"/>
        <end position="104"/>
    </location>
</feature>
<dbReference type="FunFam" id="2.10.25.10:FF:000472">
    <property type="entry name" value="Uncharacterized protein, isoform A"/>
    <property type="match status" value="2"/>
</dbReference>
<dbReference type="InterPro" id="IPR013032">
    <property type="entry name" value="EGF-like_CS"/>
</dbReference>
<evidence type="ECO:0000256" key="5">
    <source>
        <dbReference type="ARBA" id="ARBA00022782"/>
    </source>
</evidence>
<feature type="non-terminal residue" evidence="10">
    <location>
        <position position="1"/>
    </location>
</feature>
<dbReference type="GO" id="GO:0045197">
    <property type="term" value="P:establishment or maintenance of epithelial cell apical/basal polarity"/>
    <property type="evidence" value="ECO:0007669"/>
    <property type="project" value="TreeGrafter"/>
</dbReference>
<evidence type="ECO:0000256" key="8">
    <source>
        <dbReference type="PROSITE-ProRule" id="PRU00076"/>
    </source>
</evidence>
<feature type="disulfide bond" evidence="8">
    <location>
        <begin position="131"/>
        <end position="140"/>
    </location>
</feature>
<dbReference type="PROSITE" id="PS50026">
    <property type="entry name" value="EGF_3"/>
    <property type="match status" value="4"/>
</dbReference>
<keyword evidence="6 8" id="KW-1015">Disulfide bond</keyword>
<feature type="non-terminal residue" evidence="10">
    <location>
        <position position="238"/>
    </location>
</feature>
<keyword evidence="1" id="KW-0217">Developmental protein</keyword>
<keyword evidence="11" id="KW-1185">Reference proteome</keyword>
<dbReference type="SMART" id="SM00179">
    <property type="entry name" value="EGF_CA"/>
    <property type="match status" value="4"/>
</dbReference>
<keyword evidence="5" id="KW-0221">Differentiation</keyword>
<dbReference type="PANTHER" id="PTHR24049">
    <property type="entry name" value="CRUMBS FAMILY MEMBER"/>
    <property type="match status" value="1"/>
</dbReference>
<organism evidence="10 11">
    <name type="scientific">Owenia fusiformis</name>
    <name type="common">Polychaete worm</name>
    <dbReference type="NCBI Taxonomy" id="6347"/>
    <lineage>
        <taxon>Eukaryota</taxon>
        <taxon>Metazoa</taxon>
        <taxon>Spiralia</taxon>
        <taxon>Lophotrochozoa</taxon>
        <taxon>Annelida</taxon>
        <taxon>Polychaeta</taxon>
        <taxon>Sedentaria</taxon>
        <taxon>Canalipalpata</taxon>
        <taxon>Sabellida</taxon>
        <taxon>Oweniida</taxon>
        <taxon>Oweniidae</taxon>
        <taxon>Owenia</taxon>
    </lineage>
</organism>
<feature type="domain" description="EGF-like" evidence="9">
    <location>
        <begin position="144"/>
        <end position="182"/>
    </location>
</feature>
<keyword evidence="4" id="KW-0677">Repeat</keyword>
<keyword evidence="2 8" id="KW-0245">EGF-like domain</keyword>
<dbReference type="Gene3D" id="2.10.25.10">
    <property type="entry name" value="Laminin"/>
    <property type="match status" value="5"/>
</dbReference>
<evidence type="ECO:0000259" key="9">
    <source>
        <dbReference type="PROSITE" id="PS50026"/>
    </source>
</evidence>
<comment type="caution">
    <text evidence="10">The sequence shown here is derived from an EMBL/GenBank/DDBJ whole genome shotgun (WGS) entry which is preliminary data.</text>
</comment>
<protein>
    <recommendedName>
        <fullName evidence="9">EGF-like domain-containing protein</fullName>
    </recommendedName>
</protein>
<feature type="domain" description="EGF-like" evidence="9">
    <location>
        <begin position="186"/>
        <end position="222"/>
    </location>
</feature>
<dbReference type="OrthoDB" id="6085431at2759"/>
<accession>A0A8S4MZQ5</accession>
<dbReference type="GO" id="GO:0005886">
    <property type="term" value="C:plasma membrane"/>
    <property type="evidence" value="ECO:0007669"/>
    <property type="project" value="TreeGrafter"/>
</dbReference>
<evidence type="ECO:0000313" key="10">
    <source>
        <dbReference type="EMBL" id="CAH1774358.1"/>
    </source>
</evidence>
<dbReference type="GO" id="GO:0005509">
    <property type="term" value="F:calcium ion binding"/>
    <property type="evidence" value="ECO:0007669"/>
    <property type="project" value="InterPro"/>
</dbReference>
<evidence type="ECO:0000313" key="11">
    <source>
        <dbReference type="Proteomes" id="UP000749559"/>
    </source>
</evidence>
<name>A0A8S4MZQ5_OWEFU</name>
<evidence type="ECO:0000256" key="4">
    <source>
        <dbReference type="ARBA" id="ARBA00022737"/>
    </source>
</evidence>
<evidence type="ECO:0000256" key="3">
    <source>
        <dbReference type="ARBA" id="ARBA00022729"/>
    </source>
</evidence>
<dbReference type="InterPro" id="IPR001881">
    <property type="entry name" value="EGF-like_Ca-bd_dom"/>
</dbReference>
<dbReference type="Proteomes" id="UP000749559">
    <property type="component" value="Unassembled WGS sequence"/>
</dbReference>
<dbReference type="GO" id="GO:0032991">
    <property type="term" value="C:protein-containing complex"/>
    <property type="evidence" value="ECO:0007669"/>
    <property type="project" value="TreeGrafter"/>
</dbReference>
<dbReference type="Pfam" id="PF01414">
    <property type="entry name" value="DSL"/>
    <property type="match status" value="1"/>
</dbReference>
<dbReference type="GO" id="GO:0007154">
    <property type="term" value="P:cell communication"/>
    <property type="evidence" value="ECO:0007669"/>
    <property type="project" value="InterPro"/>
</dbReference>
<dbReference type="CDD" id="cd00054">
    <property type="entry name" value="EGF_CA"/>
    <property type="match status" value="2"/>
</dbReference>
<dbReference type="Pfam" id="PF00008">
    <property type="entry name" value="EGF"/>
    <property type="match status" value="2"/>
</dbReference>
<feature type="disulfide bond" evidence="8">
    <location>
        <begin position="153"/>
        <end position="170"/>
    </location>
</feature>
<evidence type="ECO:0000256" key="7">
    <source>
        <dbReference type="ARBA" id="ARBA00023180"/>
    </source>
</evidence>
<dbReference type="Gene3D" id="2.10.25.140">
    <property type="match status" value="1"/>
</dbReference>
<dbReference type="InterPro" id="IPR000742">
    <property type="entry name" value="EGF"/>
</dbReference>
<dbReference type="PRINTS" id="PR00010">
    <property type="entry name" value="EGFBLOOD"/>
</dbReference>